<dbReference type="EMBL" id="KK088480">
    <property type="protein sequence ID" value="EYE90015.1"/>
    <property type="molecule type" value="Genomic_DNA"/>
</dbReference>
<protein>
    <submittedName>
        <fullName evidence="2">Uncharacterized protein</fullName>
    </submittedName>
</protein>
<dbReference type="GeneID" id="63698420"/>
<evidence type="ECO:0000256" key="1">
    <source>
        <dbReference type="SAM" id="MobiDB-lite"/>
    </source>
</evidence>
<dbReference type="RefSeq" id="XP_040633705.1">
    <property type="nucleotide sequence ID" value="XM_040783296.1"/>
</dbReference>
<name>A0A017S1I7_ASPRC</name>
<accession>A0A017S1I7</accession>
<feature type="region of interest" description="Disordered" evidence="1">
    <location>
        <begin position="1"/>
        <end position="43"/>
    </location>
</feature>
<gene>
    <name evidence="2" type="ORF">EURHEDRAFT_417851</name>
</gene>
<reference evidence="3" key="1">
    <citation type="journal article" date="2014" name="Nat. Commun.">
        <title>Genomic adaptations of the halophilic Dead Sea filamentous fungus Eurotium rubrum.</title>
        <authorList>
            <person name="Kis-Papo T."/>
            <person name="Weig A.R."/>
            <person name="Riley R."/>
            <person name="Persoh D."/>
            <person name="Salamov A."/>
            <person name="Sun H."/>
            <person name="Lipzen A."/>
            <person name="Wasser S.P."/>
            <person name="Rambold G."/>
            <person name="Grigoriev I.V."/>
            <person name="Nevo E."/>
        </authorList>
    </citation>
    <scope>NUCLEOTIDE SEQUENCE [LARGE SCALE GENOMIC DNA]</scope>
    <source>
        <strain evidence="3">CBS 135680</strain>
    </source>
</reference>
<dbReference type="STRING" id="1388766.A0A017S1I7"/>
<keyword evidence="3" id="KW-1185">Reference proteome</keyword>
<evidence type="ECO:0000313" key="2">
    <source>
        <dbReference type="EMBL" id="EYE90015.1"/>
    </source>
</evidence>
<organism evidence="2 3">
    <name type="scientific">Aspergillus ruber (strain CBS 135680)</name>
    <dbReference type="NCBI Taxonomy" id="1388766"/>
    <lineage>
        <taxon>Eukaryota</taxon>
        <taxon>Fungi</taxon>
        <taxon>Dikarya</taxon>
        <taxon>Ascomycota</taxon>
        <taxon>Pezizomycotina</taxon>
        <taxon>Eurotiomycetes</taxon>
        <taxon>Eurotiomycetidae</taxon>
        <taxon>Eurotiales</taxon>
        <taxon>Aspergillaceae</taxon>
        <taxon>Aspergillus</taxon>
        <taxon>Aspergillus subgen. Aspergillus</taxon>
    </lineage>
</organism>
<dbReference type="Proteomes" id="UP000019804">
    <property type="component" value="Unassembled WGS sequence"/>
</dbReference>
<proteinExistence type="predicted"/>
<dbReference type="HOGENOM" id="CLU_1906327_0_0_1"/>
<dbReference type="AlphaFoldDB" id="A0A017S1I7"/>
<sequence>MAPPKKQSKTPASTSKARKGAEDVDSAPEVPQVNEQSENGGPLQKLIHDDRMVTQLDSAYLGSVVVDIRALSHNERNRAIDERFIAKLSEAFKCGVRRFAQEDRLKVTTTSKMLETVLTNHVTETTTLMDLWT</sequence>
<evidence type="ECO:0000313" key="3">
    <source>
        <dbReference type="Proteomes" id="UP000019804"/>
    </source>
</evidence>